<gene>
    <name evidence="3" type="ORF">HPP92_015651</name>
    <name evidence="2" type="ORF">HPP92_016295</name>
</gene>
<reference evidence="4 5" key="1">
    <citation type="journal article" date="2020" name="Nat. Food">
        <title>A phased Vanilla planifolia genome enables genetic improvement of flavour and production.</title>
        <authorList>
            <person name="Hasing T."/>
            <person name="Tang H."/>
            <person name="Brym M."/>
            <person name="Khazi F."/>
            <person name="Huang T."/>
            <person name="Chambers A.H."/>
        </authorList>
    </citation>
    <scope>NUCLEOTIDE SEQUENCE [LARGE SCALE GENOMIC DNA]</scope>
    <source>
        <tissue evidence="2">Leaf</tissue>
    </source>
</reference>
<evidence type="ECO:0000313" key="5">
    <source>
        <dbReference type="Proteomes" id="UP000639772"/>
    </source>
</evidence>
<dbReference type="PANTHER" id="PTHR46328:SF44">
    <property type="entry name" value="FAR1 DOMAIN-CONTAINING PROTEIN"/>
    <property type="match status" value="1"/>
</dbReference>
<dbReference type="EMBL" id="JADCNM010000008">
    <property type="protein sequence ID" value="KAG0471105.1"/>
    <property type="molecule type" value="Genomic_DNA"/>
</dbReference>
<comment type="caution">
    <text evidence="2">The sequence shown here is derived from an EMBL/GenBank/DDBJ whole genome shotgun (WGS) entry which is preliminary data.</text>
</comment>
<keyword evidence="4" id="KW-1185">Reference proteome</keyword>
<dbReference type="Proteomes" id="UP000636800">
    <property type="component" value="Unassembled WGS sequence"/>
</dbReference>
<accession>A0A835QAN1</accession>
<dbReference type="OrthoDB" id="782308at2759"/>
<dbReference type="EMBL" id="JADCNL010000008">
    <property type="protein sequence ID" value="KAG0469595.1"/>
    <property type="molecule type" value="Genomic_DNA"/>
</dbReference>
<dbReference type="AlphaFoldDB" id="A0A835QAN1"/>
<evidence type="ECO:0000313" key="2">
    <source>
        <dbReference type="EMBL" id="KAG0469595.1"/>
    </source>
</evidence>
<dbReference type="Pfam" id="PF03101">
    <property type="entry name" value="FAR1"/>
    <property type="match status" value="1"/>
</dbReference>
<evidence type="ECO:0000313" key="4">
    <source>
        <dbReference type="Proteomes" id="UP000636800"/>
    </source>
</evidence>
<name>A0A835QAN1_VANPL</name>
<sequence length="85" mass="9467">MVGKTEAVGYGNSIRFGEGKKDLMAPIVDSEKEAYNLYCDYAHYAGFSVRKGKKTYFIGTKNIKAKEFLCSKAGFKEEETDAAYS</sequence>
<organism evidence="2 4">
    <name type="scientific">Vanilla planifolia</name>
    <name type="common">Vanilla</name>
    <dbReference type="NCBI Taxonomy" id="51239"/>
    <lineage>
        <taxon>Eukaryota</taxon>
        <taxon>Viridiplantae</taxon>
        <taxon>Streptophyta</taxon>
        <taxon>Embryophyta</taxon>
        <taxon>Tracheophyta</taxon>
        <taxon>Spermatophyta</taxon>
        <taxon>Magnoliopsida</taxon>
        <taxon>Liliopsida</taxon>
        <taxon>Asparagales</taxon>
        <taxon>Orchidaceae</taxon>
        <taxon>Vanilloideae</taxon>
        <taxon>Vanilleae</taxon>
        <taxon>Vanilla</taxon>
    </lineage>
</organism>
<dbReference type="Proteomes" id="UP000639772">
    <property type="component" value="Unassembled WGS sequence"/>
</dbReference>
<dbReference type="PANTHER" id="PTHR46328">
    <property type="entry name" value="FAR-RED IMPAIRED RESPONSIVE (FAR1) FAMILY PROTEIN-RELATED"/>
    <property type="match status" value="1"/>
</dbReference>
<evidence type="ECO:0000313" key="3">
    <source>
        <dbReference type="EMBL" id="KAG0471105.1"/>
    </source>
</evidence>
<proteinExistence type="predicted"/>
<dbReference type="InterPro" id="IPR004330">
    <property type="entry name" value="FAR1_DNA_bnd_dom"/>
</dbReference>
<protein>
    <recommendedName>
        <fullName evidence="1">FAR1 domain-containing protein</fullName>
    </recommendedName>
</protein>
<evidence type="ECO:0000259" key="1">
    <source>
        <dbReference type="Pfam" id="PF03101"/>
    </source>
</evidence>
<feature type="domain" description="FAR1" evidence="1">
    <location>
        <begin position="37"/>
        <end position="82"/>
    </location>
</feature>